<feature type="transmembrane region" description="Helical" evidence="1">
    <location>
        <begin position="7"/>
        <end position="24"/>
    </location>
</feature>
<keyword evidence="1" id="KW-1133">Transmembrane helix</keyword>
<dbReference type="RefSeq" id="WP_237378517.1">
    <property type="nucleotide sequence ID" value="NZ_CP071793.1"/>
</dbReference>
<evidence type="ECO:0000313" key="3">
    <source>
        <dbReference type="Proteomes" id="UP000663929"/>
    </source>
</evidence>
<dbReference type="Proteomes" id="UP000663929">
    <property type="component" value="Chromosome"/>
</dbReference>
<dbReference type="EMBL" id="CP071793">
    <property type="protein sequence ID" value="QTD48867.1"/>
    <property type="molecule type" value="Genomic_DNA"/>
</dbReference>
<name>A0A8A4TH80_SULCO</name>
<dbReference type="KEGG" id="scor:J3U87_25065"/>
<dbReference type="AlphaFoldDB" id="A0A8A4TH80"/>
<accession>A0A8A4TH80</accession>
<keyword evidence="3" id="KW-1185">Reference proteome</keyword>
<keyword evidence="1" id="KW-0472">Membrane</keyword>
<evidence type="ECO:0000313" key="2">
    <source>
        <dbReference type="EMBL" id="QTD48867.1"/>
    </source>
</evidence>
<protein>
    <submittedName>
        <fullName evidence="2">Uncharacterized protein</fullName>
    </submittedName>
</protein>
<keyword evidence="1" id="KW-0812">Transmembrane</keyword>
<sequence>MKVTLRLFSIGFASIAIILIFQAMGSQEWVMRDGVLISGACFASALLMLKSLDGACPRPDDQDRWE</sequence>
<proteinExistence type="predicted"/>
<evidence type="ECO:0000256" key="1">
    <source>
        <dbReference type="SAM" id="Phobius"/>
    </source>
</evidence>
<organism evidence="2 3">
    <name type="scientific">Sulfidibacter corallicola</name>
    <dbReference type="NCBI Taxonomy" id="2818388"/>
    <lineage>
        <taxon>Bacteria</taxon>
        <taxon>Pseudomonadati</taxon>
        <taxon>Acidobacteriota</taxon>
        <taxon>Holophagae</taxon>
        <taxon>Acanthopleuribacterales</taxon>
        <taxon>Acanthopleuribacteraceae</taxon>
        <taxon>Sulfidibacter</taxon>
    </lineage>
</organism>
<reference evidence="2" key="1">
    <citation type="submission" date="2021-03" db="EMBL/GenBank/DDBJ databases">
        <title>Acanthopleuribacteraceae sp. M133.</title>
        <authorList>
            <person name="Wang G."/>
        </authorList>
    </citation>
    <scope>NUCLEOTIDE SEQUENCE</scope>
    <source>
        <strain evidence="2">M133</strain>
    </source>
</reference>
<gene>
    <name evidence="2" type="ORF">J3U87_25065</name>
</gene>